<evidence type="ECO:0000259" key="11">
    <source>
        <dbReference type="Pfam" id="PF18636"/>
    </source>
</evidence>
<evidence type="ECO:0000256" key="3">
    <source>
        <dbReference type="ARBA" id="ARBA00009044"/>
    </source>
</evidence>
<accession>A0A1X7QWR2</accession>
<proteinExistence type="inferred from homology"/>
<comment type="similarity">
    <text evidence="3">Belongs to the SLD7 family.</text>
</comment>
<dbReference type="InterPro" id="IPR041260">
    <property type="entry name" value="Sld7_C"/>
</dbReference>
<dbReference type="Pfam" id="PF18636">
    <property type="entry name" value="Sld7_N"/>
    <property type="match status" value="1"/>
</dbReference>
<evidence type="ECO:0000256" key="1">
    <source>
        <dbReference type="ARBA" id="ARBA00004123"/>
    </source>
</evidence>
<dbReference type="Pfam" id="PF18596">
    <property type="entry name" value="Sld7_C"/>
    <property type="match status" value="1"/>
</dbReference>
<evidence type="ECO:0000256" key="8">
    <source>
        <dbReference type="ARBA" id="ARBA00023242"/>
    </source>
</evidence>
<dbReference type="OrthoDB" id="4063051at2759"/>
<gene>
    <name evidence="12" type="ORF">KASA_0Q02585G</name>
</gene>
<keyword evidence="6" id="KW-0235">DNA replication</keyword>
<feature type="domain" description="Sld7 C-terminal" evidence="10">
    <location>
        <begin position="195"/>
        <end position="267"/>
    </location>
</feature>
<organism evidence="12 13">
    <name type="scientific">Maudiozyma saulgeensis</name>
    <dbReference type="NCBI Taxonomy" id="1789683"/>
    <lineage>
        <taxon>Eukaryota</taxon>
        <taxon>Fungi</taxon>
        <taxon>Dikarya</taxon>
        <taxon>Ascomycota</taxon>
        <taxon>Saccharomycotina</taxon>
        <taxon>Saccharomycetes</taxon>
        <taxon>Saccharomycetales</taxon>
        <taxon>Saccharomycetaceae</taxon>
        <taxon>Maudiozyma</taxon>
    </lineage>
</organism>
<dbReference type="GO" id="GO:0006260">
    <property type="term" value="P:DNA replication"/>
    <property type="evidence" value="ECO:0007669"/>
    <property type="project" value="UniProtKB-KW"/>
</dbReference>
<feature type="domain" description="Sld7 N-terminal" evidence="11">
    <location>
        <begin position="2"/>
        <end position="140"/>
    </location>
</feature>
<keyword evidence="8" id="KW-0539">Nucleus</keyword>
<dbReference type="Proteomes" id="UP000196158">
    <property type="component" value="Unassembled WGS sequence"/>
</dbReference>
<dbReference type="GO" id="GO:0000922">
    <property type="term" value="C:spindle pole"/>
    <property type="evidence" value="ECO:0007669"/>
    <property type="project" value="UniProtKB-SubCell"/>
</dbReference>
<reference evidence="12 13" key="1">
    <citation type="submission" date="2017-04" db="EMBL/GenBank/DDBJ databases">
        <authorList>
            <person name="Afonso C.L."/>
            <person name="Miller P.J."/>
            <person name="Scott M.A."/>
            <person name="Spackman E."/>
            <person name="Goraichik I."/>
            <person name="Dimitrov K.M."/>
            <person name="Suarez D.L."/>
            <person name="Swayne D.E."/>
        </authorList>
    </citation>
    <scope>NUCLEOTIDE SEQUENCE [LARGE SCALE GENOMIC DNA]</scope>
</reference>
<evidence type="ECO:0000256" key="9">
    <source>
        <dbReference type="ARBA" id="ARBA00023306"/>
    </source>
</evidence>
<evidence type="ECO:0000313" key="13">
    <source>
        <dbReference type="Proteomes" id="UP000196158"/>
    </source>
</evidence>
<dbReference type="STRING" id="1789683.A0A1X7QWR2"/>
<keyword evidence="9" id="KW-0131">Cell cycle</keyword>
<keyword evidence="7" id="KW-0206">Cytoskeleton</keyword>
<dbReference type="AlphaFoldDB" id="A0A1X7QWR2"/>
<evidence type="ECO:0000256" key="5">
    <source>
        <dbReference type="ARBA" id="ARBA00022490"/>
    </source>
</evidence>
<dbReference type="InterPro" id="IPR041564">
    <property type="entry name" value="Sld7_N"/>
</dbReference>
<name>A0A1X7QWR2_9SACH</name>
<keyword evidence="13" id="KW-1185">Reference proteome</keyword>
<evidence type="ECO:0000256" key="6">
    <source>
        <dbReference type="ARBA" id="ARBA00022705"/>
    </source>
</evidence>
<evidence type="ECO:0000313" key="12">
    <source>
        <dbReference type="EMBL" id="SMN17885.1"/>
    </source>
</evidence>
<sequence length="269" mass="31299">MLRQVGVLKFDLGERHTDIVVKDVQIWTNNDTLKDEHQNDNVSIWSHSGRFMQYVDLNMLPLWLRPNVSSNNSTHICFTTSKATNAYFNSKLRDSRRGIVISFPSQDTATDSSGLWIFYRDEDSELNEDNFVKCFMLDLSRKNMIDTQIHDSIKNNSHMGRESSIDDILKKSQNRINSANNEVAKNVRINDRKLQFNETLSKLILGGLRLRGIPNTQSSFQRLYKMTFDASEFTHRNELKEMNRGQQPDIPFEELQETVETLLRLFTKS</sequence>
<keyword evidence="5" id="KW-0963">Cytoplasm</keyword>
<protein>
    <recommendedName>
        <fullName evidence="4">Mitochondrial morphogenesis protein SLD7</fullName>
    </recommendedName>
</protein>
<dbReference type="GO" id="GO:0005634">
    <property type="term" value="C:nucleus"/>
    <property type="evidence" value="ECO:0007669"/>
    <property type="project" value="UniProtKB-SubCell"/>
</dbReference>
<evidence type="ECO:0000256" key="7">
    <source>
        <dbReference type="ARBA" id="ARBA00023212"/>
    </source>
</evidence>
<comment type="subcellular location">
    <subcellularLocation>
        <location evidence="2">Cytoplasm</location>
        <location evidence="2">Cytoskeleton</location>
        <location evidence="2">Spindle pole</location>
    </subcellularLocation>
    <subcellularLocation>
        <location evidence="1">Nucleus</location>
    </subcellularLocation>
</comment>
<dbReference type="EMBL" id="FXLY01000002">
    <property type="protein sequence ID" value="SMN17885.1"/>
    <property type="molecule type" value="Genomic_DNA"/>
</dbReference>
<evidence type="ECO:0000259" key="10">
    <source>
        <dbReference type="Pfam" id="PF18596"/>
    </source>
</evidence>
<evidence type="ECO:0000256" key="2">
    <source>
        <dbReference type="ARBA" id="ARBA00004647"/>
    </source>
</evidence>
<evidence type="ECO:0000256" key="4">
    <source>
        <dbReference type="ARBA" id="ARBA00017231"/>
    </source>
</evidence>